<dbReference type="AlphaFoldDB" id="A0A8I6RVH3"/>
<accession>A0A8I6RVH3</accession>
<evidence type="ECO:0000256" key="3">
    <source>
        <dbReference type="ARBA" id="ARBA00022692"/>
    </source>
</evidence>
<feature type="compositionally biased region" description="Polar residues" evidence="10">
    <location>
        <begin position="28"/>
        <end position="47"/>
    </location>
</feature>
<keyword evidence="4" id="KW-0479">Metal-binding</keyword>
<dbReference type="PROSITE" id="PS51292">
    <property type="entry name" value="ZF_RING_CH"/>
    <property type="match status" value="1"/>
</dbReference>
<keyword evidence="6" id="KW-0833">Ubl conjugation pathway</keyword>
<keyword evidence="9 11" id="KW-0472">Membrane</keyword>
<keyword evidence="14" id="KW-1185">Reference proteome</keyword>
<evidence type="ECO:0000256" key="5">
    <source>
        <dbReference type="ARBA" id="ARBA00022771"/>
    </source>
</evidence>
<comment type="subcellular location">
    <subcellularLocation>
        <location evidence="1">Membrane</location>
        <topology evidence="1">Multi-pass membrane protein</topology>
    </subcellularLocation>
</comment>
<evidence type="ECO:0000313" key="14">
    <source>
        <dbReference type="Proteomes" id="UP000494040"/>
    </source>
</evidence>
<dbReference type="EnsemblMetazoa" id="XM_014396882.2">
    <property type="protein sequence ID" value="XP_014252368.1"/>
    <property type="gene ID" value="LOC106668279"/>
</dbReference>
<keyword evidence="8 11" id="KW-1133">Transmembrane helix</keyword>
<evidence type="ECO:0000256" key="9">
    <source>
        <dbReference type="ARBA" id="ARBA00023136"/>
    </source>
</evidence>
<reference evidence="13" key="1">
    <citation type="submission" date="2022-01" db="UniProtKB">
        <authorList>
            <consortium name="EnsemblMetazoa"/>
        </authorList>
    </citation>
    <scope>IDENTIFICATION</scope>
</reference>
<dbReference type="PANTHER" id="PTHR46065">
    <property type="entry name" value="E3 UBIQUITIN-PROTEIN LIGASE MARCH 2/3 FAMILY MEMBER"/>
    <property type="match status" value="1"/>
</dbReference>
<proteinExistence type="predicted"/>
<evidence type="ECO:0000313" key="13">
    <source>
        <dbReference type="EnsemblMetazoa" id="XP_014252368.1"/>
    </source>
</evidence>
<dbReference type="OrthoDB" id="273089at2759"/>
<keyword evidence="5" id="KW-0863">Zinc-finger</keyword>
<evidence type="ECO:0000256" key="2">
    <source>
        <dbReference type="ARBA" id="ARBA00022679"/>
    </source>
</evidence>
<dbReference type="InterPro" id="IPR013083">
    <property type="entry name" value="Znf_RING/FYVE/PHD"/>
</dbReference>
<dbReference type="Proteomes" id="UP000494040">
    <property type="component" value="Unassembled WGS sequence"/>
</dbReference>
<organism evidence="13 14">
    <name type="scientific">Cimex lectularius</name>
    <name type="common">Bed bug</name>
    <name type="synonym">Acanthia lectularia</name>
    <dbReference type="NCBI Taxonomy" id="79782"/>
    <lineage>
        <taxon>Eukaryota</taxon>
        <taxon>Metazoa</taxon>
        <taxon>Ecdysozoa</taxon>
        <taxon>Arthropoda</taxon>
        <taxon>Hexapoda</taxon>
        <taxon>Insecta</taxon>
        <taxon>Pterygota</taxon>
        <taxon>Neoptera</taxon>
        <taxon>Paraneoptera</taxon>
        <taxon>Hemiptera</taxon>
        <taxon>Heteroptera</taxon>
        <taxon>Panheteroptera</taxon>
        <taxon>Cimicomorpha</taxon>
        <taxon>Cimicidae</taxon>
        <taxon>Cimex</taxon>
    </lineage>
</organism>
<dbReference type="SUPFAM" id="SSF57850">
    <property type="entry name" value="RING/U-box"/>
    <property type="match status" value="1"/>
</dbReference>
<dbReference type="GO" id="GO:0016020">
    <property type="term" value="C:membrane"/>
    <property type="evidence" value="ECO:0007669"/>
    <property type="project" value="UniProtKB-SubCell"/>
</dbReference>
<keyword evidence="3 11" id="KW-0812">Transmembrane</keyword>
<dbReference type="Gene3D" id="3.30.40.10">
    <property type="entry name" value="Zinc/RING finger domain, C3HC4 (zinc finger)"/>
    <property type="match status" value="1"/>
</dbReference>
<dbReference type="Pfam" id="PF12906">
    <property type="entry name" value="RINGv"/>
    <property type="match status" value="1"/>
</dbReference>
<dbReference type="KEGG" id="clec:106668279"/>
<evidence type="ECO:0000256" key="11">
    <source>
        <dbReference type="SAM" id="Phobius"/>
    </source>
</evidence>
<dbReference type="PANTHER" id="PTHR46065:SF3">
    <property type="entry name" value="FI20425P1"/>
    <property type="match status" value="1"/>
</dbReference>
<dbReference type="GO" id="GO:0004842">
    <property type="term" value="F:ubiquitin-protein transferase activity"/>
    <property type="evidence" value="ECO:0007669"/>
    <property type="project" value="TreeGrafter"/>
</dbReference>
<evidence type="ECO:0000256" key="1">
    <source>
        <dbReference type="ARBA" id="ARBA00004141"/>
    </source>
</evidence>
<keyword evidence="7" id="KW-0862">Zinc</keyword>
<name>A0A8I6RVH3_CIMLE</name>
<feature type="compositionally biased region" description="Acidic residues" evidence="10">
    <location>
        <begin position="59"/>
        <end position="70"/>
    </location>
</feature>
<dbReference type="GO" id="GO:0008270">
    <property type="term" value="F:zinc ion binding"/>
    <property type="evidence" value="ECO:0007669"/>
    <property type="project" value="UniProtKB-KW"/>
</dbReference>
<keyword evidence="2" id="KW-0808">Transferase</keyword>
<feature type="transmembrane region" description="Helical" evidence="11">
    <location>
        <begin position="265"/>
        <end position="287"/>
    </location>
</feature>
<protein>
    <recommendedName>
        <fullName evidence="12">RING-CH-type domain-containing protein</fullName>
    </recommendedName>
</protein>
<evidence type="ECO:0000256" key="6">
    <source>
        <dbReference type="ARBA" id="ARBA00022786"/>
    </source>
</evidence>
<dbReference type="SMART" id="SM00744">
    <property type="entry name" value="RINGv"/>
    <property type="match status" value="1"/>
</dbReference>
<dbReference type="RefSeq" id="XP_014252368.1">
    <property type="nucleotide sequence ID" value="XM_014396882.2"/>
</dbReference>
<evidence type="ECO:0000256" key="7">
    <source>
        <dbReference type="ARBA" id="ARBA00022833"/>
    </source>
</evidence>
<dbReference type="GeneID" id="106668279"/>
<dbReference type="InterPro" id="IPR011016">
    <property type="entry name" value="Znf_RING-CH"/>
</dbReference>
<feature type="domain" description="RING-CH-type" evidence="12">
    <location>
        <begin position="133"/>
        <end position="193"/>
    </location>
</feature>
<feature type="transmembrane region" description="Helical" evidence="11">
    <location>
        <begin position="224"/>
        <end position="245"/>
    </location>
</feature>
<sequence length="335" mass="38242">MNAPERGTEAEGSGAAFNSRVRRRGNEKQSGPQLCQTETQPGQTETCTCQNEHDECYEDIDQDSNTDDSSDLLQYESEPNGDELGNQIKRDWNDNEQLSEQCQLITTLLNETLTKIENALEADNLNNNYEGLSKRKDVYFCRICHEIGNKQRFISPCMCKGSLYLVHKSCLETWLAASDSTQCELCGFTYRTQRLPKYMVFSSIFAWLLCPSSGPERRMLLWDIMTLMVLLPLMILCSILGLRVANNVLSPDVQIKMGEAVMTRVLQMVLLSGVLLLDLGVLSWGAIRIQYHFHQWYIWYRKNCKVILLDFLDHPDFPLQTLSHASSASVRVINF</sequence>
<dbReference type="OMA" id="TICRICY"/>
<evidence type="ECO:0000256" key="10">
    <source>
        <dbReference type="SAM" id="MobiDB-lite"/>
    </source>
</evidence>
<evidence type="ECO:0000256" key="4">
    <source>
        <dbReference type="ARBA" id="ARBA00022723"/>
    </source>
</evidence>
<feature type="region of interest" description="Disordered" evidence="10">
    <location>
        <begin position="59"/>
        <end position="84"/>
    </location>
</feature>
<feature type="region of interest" description="Disordered" evidence="10">
    <location>
        <begin position="1"/>
        <end position="47"/>
    </location>
</feature>
<evidence type="ECO:0000259" key="12">
    <source>
        <dbReference type="PROSITE" id="PS51292"/>
    </source>
</evidence>
<dbReference type="GO" id="GO:0016567">
    <property type="term" value="P:protein ubiquitination"/>
    <property type="evidence" value="ECO:0007669"/>
    <property type="project" value="TreeGrafter"/>
</dbReference>
<evidence type="ECO:0000256" key="8">
    <source>
        <dbReference type="ARBA" id="ARBA00022989"/>
    </source>
</evidence>